<dbReference type="EnsemblPlants" id="Pp3c20_18230V3.1">
    <property type="protein sequence ID" value="PAC:32947450.CDS.1"/>
    <property type="gene ID" value="Pp3c20_18230"/>
</dbReference>
<protein>
    <recommendedName>
        <fullName evidence="5">Secreted protein</fullName>
    </recommendedName>
</protein>
<dbReference type="Proteomes" id="UP000006727">
    <property type="component" value="Chromosome 20"/>
</dbReference>
<name>A0A2K1IVP8_PHYPA</name>
<sequence length="124" mass="13738">MAKAIRGVGFLLVCMRVVLQEVPRMTVGAVETVSSDEITTDFARGGIDVAGLIRQDLITLPLVGFCGLATKLRTPHSLETAVVLGTFRTTFEFLPEDSQERSRRRVRVECELSVILPLQRRVPI</sequence>
<organism evidence="2">
    <name type="scientific">Physcomitrium patens</name>
    <name type="common">Spreading-leaved earth moss</name>
    <name type="synonym">Physcomitrella patens</name>
    <dbReference type="NCBI Taxonomy" id="3218"/>
    <lineage>
        <taxon>Eukaryota</taxon>
        <taxon>Viridiplantae</taxon>
        <taxon>Streptophyta</taxon>
        <taxon>Embryophyta</taxon>
        <taxon>Bryophyta</taxon>
        <taxon>Bryophytina</taxon>
        <taxon>Bryopsida</taxon>
        <taxon>Funariidae</taxon>
        <taxon>Funariales</taxon>
        <taxon>Funariaceae</taxon>
        <taxon>Physcomitrium</taxon>
    </lineage>
</organism>
<dbReference type="PaxDb" id="3218-PP1S44_310V6.1"/>
<reference evidence="2 4" key="1">
    <citation type="journal article" date="2008" name="Science">
        <title>The Physcomitrella genome reveals evolutionary insights into the conquest of land by plants.</title>
        <authorList>
            <person name="Rensing S."/>
            <person name="Lang D."/>
            <person name="Zimmer A."/>
            <person name="Terry A."/>
            <person name="Salamov A."/>
            <person name="Shapiro H."/>
            <person name="Nishiyama T."/>
            <person name="Perroud P.-F."/>
            <person name="Lindquist E."/>
            <person name="Kamisugi Y."/>
            <person name="Tanahashi T."/>
            <person name="Sakakibara K."/>
            <person name="Fujita T."/>
            <person name="Oishi K."/>
            <person name="Shin-I T."/>
            <person name="Kuroki Y."/>
            <person name="Toyoda A."/>
            <person name="Suzuki Y."/>
            <person name="Hashimoto A."/>
            <person name="Yamaguchi K."/>
            <person name="Sugano A."/>
            <person name="Kohara Y."/>
            <person name="Fujiyama A."/>
            <person name="Anterola A."/>
            <person name="Aoki S."/>
            <person name="Ashton N."/>
            <person name="Barbazuk W.B."/>
            <person name="Barker E."/>
            <person name="Bennetzen J."/>
            <person name="Bezanilla M."/>
            <person name="Blankenship R."/>
            <person name="Cho S.H."/>
            <person name="Dutcher S."/>
            <person name="Estelle M."/>
            <person name="Fawcett J.A."/>
            <person name="Gundlach H."/>
            <person name="Hanada K."/>
            <person name="Heyl A."/>
            <person name="Hicks K.A."/>
            <person name="Hugh J."/>
            <person name="Lohr M."/>
            <person name="Mayer K."/>
            <person name="Melkozernov A."/>
            <person name="Murata T."/>
            <person name="Nelson D."/>
            <person name="Pils B."/>
            <person name="Prigge M."/>
            <person name="Reiss B."/>
            <person name="Renner T."/>
            <person name="Rombauts S."/>
            <person name="Rushton P."/>
            <person name="Sanderfoot A."/>
            <person name="Schween G."/>
            <person name="Shiu S.-H."/>
            <person name="Stueber K."/>
            <person name="Theodoulou F.L."/>
            <person name="Tu H."/>
            <person name="Van de Peer Y."/>
            <person name="Verrier P.J."/>
            <person name="Waters E."/>
            <person name="Wood A."/>
            <person name="Yang L."/>
            <person name="Cove D."/>
            <person name="Cuming A."/>
            <person name="Hasebe M."/>
            <person name="Lucas S."/>
            <person name="Mishler D.B."/>
            <person name="Reski R."/>
            <person name="Grigoriev I."/>
            <person name="Quatrano R.S."/>
            <person name="Boore J.L."/>
        </authorList>
    </citation>
    <scope>NUCLEOTIDE SEQUENCE [LARGE SCALE GENOMIC DNA]</scope>
    <source>
        <strain evidence="3 4">cv. Gransden 2004</strain>
    </source>
</reference>
<feature type="signal peptide" evidence="1">
    <location>
        <begin position="1"/>
        <end position="20"/>
    </location>
</feature>
<evidence type="ECO:0000313" key="3">
    <source>
        <dbReference type="EnsemblPlants" id="PAC:32947450.CDS.1"/>
    </source>
</evidence>
<evidence type="ECO:0000313" key="2">
    <source>
        <dbReference type="EMBL" id="PNR33352.1"/>
    </source>
</evidence>
<evidence type="ECO:0008006" key="5">
    <source>
        <dbReference type="Google" id="ProtNLM"/>
    </source>
</evidence>
<proteinExistence type="predicted"/>
<accession>A0A2K1IVP8</accession>
<dbReference type="AlphaFoldDB" id="A0A2K1IVP8"/>
<gene>
    <name evidence="2" type="ORF">PHYPA_025295</name>
</gene>
<feature type="chain" id="PRO_5036042775" description="Secreted protein" evidence="1">
    <location>
        <begin position="21"/>
        <end position="124"/>
    </location>
</feature>
<keyword evidence="1" id="KW-0732">Signal</keyword>
<evidence type="ECO:0000256" key="1">
    <source>
        <dbReference type="SAM" id="SignalP"/>
    </source>
</evidence>
<evidence type="ECO:0000313" key="4">
    <source>
        <dbReference type="Proteomes" id="UP000006727"/>
    </source>
</evidence>
<keyword evidence="4" id="KW-1185">Reference proteome</keyword>
<dbReference type="Gramene" id="Pp3c20_18230V3.1">
    <property type="protein sequence ID" value="PAC:32947450.CDS.1"/>
    <property type="gene ID" value="Pp3c20_18230"/>
</dbReference>
<reference evidence="3" key="3">
    <citation type="submission" date="2020-12" db="UniProtKB">
        <authorList>
            <consortium name="EnsemblPlants"/>
        </authorList>
    </citation>
    <scope>IDENTIFICATION</scope>
</reference>
<reference evidence="2 4" key="2">
    <citation type="journal article" date="2018" name="Plant J.">
        <title>The Physcomitrella patens chromosome-scale assembly reveals moss genome structure and evolution.</title>
        <authorList>
            <person name="Lang D."/>
            <person name="Ullrich K.K."/>
            <person name="Murat F."/>
            <person name="Fuchs J."/>
            <person name="Jenkins J."/>
            <person name="Haas F.B."/>
            <person name="Piednoel M."/>
            <person name="Gundlach H."/>
            <person name="Van Bel M."/>
            <person name="Meyberg R."/>
            <person name="Vives C."/>
            <person name="Morata J."/>
            <person name="Symeonidi A."/>
            <person name="Hiss M."/>
            <person name="Muchero W."/>
            <person name="Kamisugi Y."/>
            <person name="Saleh O."/>
            <person name="Blanc G."/>
            <person name="Decker E.L."/>
            <person name="van Gessel N."/>
            <person name="Grimwood J."/>
            <person name="Hayes R.D."/>
            <person name="Graham S.W."/>
            <person name="Gunter L.E."/>
            <person name="McDaniel S.F."/>
            <person name="Hoernstein S.N.W."/>
            <person name="Larsson A."/>
            <person name="Li F.W."/>
            <person name="Perroud P.F."/>
            <person name="Phillips J."/>
            <person name="Ranjan P."/>
            <person name="Rokshar D.S."/>
            <person name="Rothfels C.J."/>
            <person name="Schneider L."/>
            <person name="Shu S."/>
            <person name="Stevenson D.W."/>
            <person name="Thummler F."/>
            <person name="Tillich M."/>
            <person name="Villarreal Aguilar J.C."/>
            <person name="Widiez T."/>
            <person name="Wong G.K."/>
            <person name="Wymore A."/>
            <person name="Zhang Y."/>
            <person name="Zimmer A.D."/>
            <person name="Quatrano R.S."/>
            <person name="Mayer K.F.X."/>
            <person name="Goodstein D."/>
            <person name="Casacuberta J.M."/>
            <person name="Vandepoele K."/>
            <person name="Reski R."/>
            <person name="Cuming A.C."/>
            <person name="Tuskan G.A."/>
            <person name="Maumus F."/>
            <person name="Salse J."/>
            <person name="Schmutz J."/>
            <person name="Rensing S.A."/>
        </authorList>
    </citation>
    <scope>NUCLEOTIDE SEQUENCE [LARGE SCALE GENOMIC DNA]</scope>
    <source>
        <strain evidence="3 4">cv. Gransden 2004</strain>
    </source>
</reference>
<dbReference type="InParanoid" id="A0A2K1IVP8"/>
<dbReference type="EMBL" id="ABEU02000020">
    <property type="protein sequence ID" value="PNR33352.1"/>
    <property type="molecule type" value="Genomic_DNA"/>
</dbReference>